<dbReference type="OrthoDB" id="28112at2759"/>
<proteinExistence type="inferred from homology"/>
<feature type="compositionally biased region" description="Basic and acidic residues" evidence="6">
    <location>
        <begin position="207"/>
        <end position="217"/>
    </location>
</feature>
<dbReference type="Gene3D" id="1.25.40.10">
    <property type="entry name" value="Tetratricopeptide repeat domain"/>
    <property type="match status" value="1"/>
</dbReference>
<evidence type="ECO:0000256" key="5">
    <source>
        <dbReference type="ARBA" id="ARBA00023242"/>
    </source>
</evidence>
<dbReference type="Pfam" id="PF08640">
    <property type="entry name" value="U3_assoc_6"/>
    <property type="match status" value="1"/>
</dbReference>
<accession>M2R3R8</accession>
<organism evidence="8 9">
    <name type="scientific">Ceriporiopsis subvermispora (strain B)</name>
    <name type="common">White-rot fungus</name>
    <name type="synonym">Gelatoporia subvermispora</name>
    <dbReference type="NCBI Taxonomy" id="914234"/>
    <lineage>
        <taxon>Eukaryota</taxon>
        <taxon>Fungi</taxon>
        <taxon>Dikarya</taxon>
        <taxon>Basidiomycota</taxon>
        <taxon>Agaricomycotina</taxon>
        <taxon>Agaricomycetes</taxon>
        <taxon>Polyporales</taxon>
        <taxon>Gelatoporiaceae</taxon>
        <taxon>Gelatoporia</taxon>
    </lineage>
</organism>
<dbReference type="InterPro" id="IPR003107">
    <property type="entry name" value="HAT"/>
</dbReference>
<evidence type="ECO:0000313" key="9">
    <source>
        <dbReference type="Proteomes" id="UP000016930"/>
    </source>
</evidence>
<dbReference type="GO" id="GO:0000462">
    <property type="term" value="P:maturation of SSU-rRNA from tricistronic rRNA transcript (SSU-rRNA, 5.8S rRNA, LSU-rRNA)"/>
    <property type="evidence" value="ECO:0007669"/>
    <property type="project" value="InterPro"/>
</dbReference>
<reference evidence="8 9" key="1">
    <citation type="journal article" date="2012" name="Proc. Natl. Acad. Sci. U.S.A.">
        <title>Comparative genomics of Ceriporiopsis subvermispora and Phanerochaete chrysosporium provide insight into selective ligninolysis.</title>
        <authorList>
            <person name="Fernandez-Fueyo E."/>
            <person name="Ruiz-Duenas F.J."/>
            <person name="Ferreira P."/>
            <person name="Floudas D."/>
            <person name="Hibbett D.S."/>
            <person name="Canessa P."/>
            <person name="Larrondo L.F."/>
            <person name="James T.Y."/>
            <person name="Seelenfreund D."/>
            <person name="Lobos S."/>
            <person name="Polanco R."/>
            <person name="Tello M."/>
            <person name="Honda Y."/>
            <person name="Watanabe T."/>
            <person name="Watanabe T."/>
            <person name="Ryu J.S."/>
            <person name="Kubicek C.P."/>
            <person name="Schmoll M."/>
            <person name="Gaskell J."/>
            <person name="Hammel K.E."/>
            <person name="St John F.J."/>
            <person name="Vanden Wymelenberg A."/>
            <person name="Sabat G."/>
            <person name="Splinter BonDurant S."/>
            <person name="Syed K."/>
            <person name="Yadav J.S."/>
            <person name="Doddapaneni H."/>
            <person name="Subramanian V."/>
            <person name="Lavin J.L."/>
            <person name="Oguiza J.A."/>
            <person name="Perez G."/>
            <person name="Pisabarro A.G."/>
            <person name="Ramirez L."/>
            <person name="Santoyo F."/>
            <person name="Master E."/>
            <person name="Coutinho P.M."/>
            <person name="Henrissat B."/>
            <person name="Lombard V."/>
            <person name="Magnuson J.K."/>
            <person name="Kuees U."/>
            <person name="Hori C."/>
            <person name="Igarashi K."/>
            <person name="Samejima M."/>
            <person name="Held B.W."/>
            <person name="Barry K.W."/>
            <person name="LaButti K.M."/>
            <person name="Lapidus A."/>
            <person name="Lindquist E.A."/>
            <person name="Lucas S.M."/>
            <person name="Riley R."/>
            <person name="Salamov A.A."/>
            <person name="Hoffmeister D."/>
            <person name="Schwenk D."/>
            <person name="Hadar Y."/>
            <person name="Yarden O."/>
            <person name="de Vries R.P."/>
            <person name="Wiebenga A."/>
            <person name="Stenlid J."/>
            <person name="Eastwood D."/>
            <person name="Grigoriev I.V."/>
            <person name="Berka R.M."/>
            <person name="Blanchette R.A."/>
            <person name="Kersten P."/>
            <person name="Martinez A.T."/>
            <person name="Vicuna R."/>
            <person name="Cullen D."/>
        </authorList>
    </citation>
    <scope>NUCLEOTIDE SEQUENCE [LARGE SCALE GENOMIC DNA]</scope>
    <source>
        <strain evidence="8 9">B</strain>
    </source>
</reference>
<keyword evidence="5" id="KW-0539">Nucleus</keyword>
<dbReference type="GO" id="GO:0034388">
    <property type="term" value="C:Pwp2p-containing subcomplex of 90S preribosome"/>
    <property type="evidence" value="ECO:0007669"/>
    <property type="project" value="TreeGrafter"/>
</dbReference>
<evidence type="ECO:0000256" key="1">
    <source>
        <dbReference type="ARBA" id="ARBA00004604"/>
    </source>
</evidence>
<evidence type="ECO:0000256" key="4">
    <source>
        <dbReference type="ARBA" id="ARBA00022737"/>
    </source>
</evidence>
<dbReference type="EMBL" id="KB445805">
    <property type="protein sequence ID" value="EMD33556.1"/>
    <property type="molecule type" value="Genomic_DNA"/>
</dbReference>
<dbReference type="InterPro" id="IPR055347">
    <property type="entry name" value="UTP6_N"/>
</dbReference>
<gene>
    <name evidence="8" type="ORF">CERSUDRAFT_98123</name>
</gene>
<dbReference type="SUPFAM" id="SSF48452">
    <property type="entry name" value="TPR-like"/>
    <property type="match status" value="1"/>
</dbReference>
<feature type="domain" description="U3 small nucleolar RNA-associated protein 6 N-terminal" evidence="7">
    <location>
        <begin position="9"/>
        <end position="91"/>
    </location>
</feature>
<dbReference type="InterPro" id="IPR013949">
    <property type="entry name" value="Utp6"/>
</dbReference>
<keyword evidence="9" id="KW-1185">Reference proteome</keyword>
<dbReference type="HOGENOM" id="CLU_026025_1_1_1"/>
<name>M2R3R8_CERS8</name>
<feature type="region of interest" description="Disordered" evidence="6">
    <location>
        <begin position="207"/>
        <end position="230"/>
    </location>
</feature>
<comment type="subcellular location">
    <subcellularLocation>
        <location evidence="1">Nucleus</location>
        <location evidence="1">Nucleolus</location>
    </subcellularLocation>
</comment>
<dbReference type="InterPro" id="IPR011990">
    <property type="entry name" value="TPR-like_helical_dom_sf"/>
</dbReference>
<dbReference type="PANTHER" id="PTHR23271">
    <property type="entry name" value="HEPATOCELLULAR CARCINOMA-ASSOCIATED ANTIGEN 66"/>
    <property type="match status" value="1"/>
</dbReference>
<evidence type="ECO:0000313" key="8">
    <source>
        <dbReference type="EMBL" id="EMD33556.1"/>
    </source>
</evidence>
<evidence type="ECO:0000256" key="6">
    <source>
        <dbReference type="SAM" id="MobiDB-lite"/>
    </source>
</evidence>
<evidence type="ECO:0000259" key="7">
    <source>
        <dbReference type="Pfam" id="PF08640"/>
    </source>
</evidence>
<sequence length="535" mass="59990">MERVQFQQEQMLAELKDLVNKGLFTQKEIKQIMIKRTAFETALVRRIPRKADFLRYVAYEMQLEALRKKRIARLKPERAAPSISDYALVRRQFHIFERALKRFKGDIGLWVQYIQLAKKEGARVLVGRITARALQLHPHVPALYILAAAHELSHLSPAAARALLQRGLRLNAESAALWREYVKMELGFVEGLRRRWGVLGIDVGKSEDKKGKGRETQDVDMVDEGDEEGARVKERVRMEGEAEEEGDEGELARKAVLEGAIVKSVIDSAVKALPTPQLFQTLHELLASYPIPPALRSSLLDYLHARLRETLPTDPRAAKLSATRHLTPELTGSELVDRLREANEQLSGAVKIAGEKEKEGLARVYAEFVEEWCAKDVDESLKTYLLTSLHLLSKHTLSTSSPSPTLLSAHVRLLTSHSPLHNSLPSSHNSPPKILRLAERYTSRTSESAPVWLARLDAEATLSASTDSEDSSEAAQKKERLQRTWAEARTQVRGEGLAGVWLWGLDRPEVVGASPEEQIPTLEVRVSVDVPCGPR</sequence>
<dbReference type="SMART" id="SM00386">
    <property type="entry name" value="HAT"/>
    <property type="match status" value="3"/>
</dbReference>
<dbReference type="PANTHER" id="PTHR23271:SF1">
    <property type="entry name" value="U3 SMALL NUCLEOLAR RNA-ASSOCIATED PROTEIN 6 HOMOLOG"/>
    <property type="match status" value="1"/>
</dbReference>
<protein>
    <recommendedName>
        <fullName evidence="7">U3 small nucleolar RNA-associated protein 6 N-terminal domain-containing protein</fullName>
    </recommendedName>
</protein>
<dbReference type="AlphaFoldDB" id="M2R3R8"/>
<evidence type="ECO:0000256" key="2">
    <source>
        <dbReference type="ARBA" id="ARBA00010734"/>
    </source>
</evidence>
<keyword evidence="3" id="KW-0698">rRNA processing</keyword>
<dbReference type="GO" id="GO:0030515">
    <property type="term" value="F:snoRNA binding"/>
    <property type="evidence" value="ECO:0007669"/>
    <property type="project" value="InterPro"/>
</dbReference>
<dbReference type="STRING" id="914234.M2R3R8"/>
<feature type="compositionally biased region" description="Acidic residues" evidence="6">
    <location>
        <begin position="218"/>
        <end position="227"/>
    </location>
</feature>
<dbReference type="Proteomes" id="UP000016930">
    <property type="component" value="Unassembled WGS sequence"/>
</dbReference>
<evidence type="ECO:0000256" key="3">
    <source>
        <dbReference type="ARBA" id="ARBA00022552"/>
    </source>
</evidence>
<keyword evidence="4" id="KW-0677">Repeat</keyword>
<dbReference type="GO" id="GO:0032040">
    <property type="term" value="C:small-subunit processome"/>
    <property type="evidence" value="ECO:0007669"/>
    <property type="project" value="TreeGrafter"/>
</dbReference>
<comment type="similarity">
    <text evidence="2">Belongs to the UTP6 family.</text>
</comment>